<sequence>MPSVHRRGLRNIDCVGRSLPVCTLYLQHKYNRTVQDAKVAWVNVADLEYAHTFAEKRCRIWSKGMNDVKQRLYVILQIFEYN</sequence>
<comment type="caution">
    <text evidence="1">The sequence shown here is derived from an EMBL/GenBank/DDBJ whole genome shotgun (WGS) entry which is preliminary data.</text>
</comment>
<dbReference type="AlphaFoldDB" id="A0A9D4G3J0"/>
<name>A0A9D4G3J0_DREPO</name>
<reference evidence="1" key="1">
    <citation type="journal article" date="2019" name="bioRxiv">
        <title>The Genome of the Zebra Mussel, Dreissena polymorpha: A Resource for Invasive Species Research.</title>
        <authorList>
            <person name="McCartney M.A."/>
            <person name="Auch B."/>
            <person name="Kono T."/>
            <person name="Mallez S."/>
            <person name="Zhang Y."/>
            <person name="Obille A."/>
            <person name="Becker A."/>
            <person name="Abrahante J.E."/>
            <person name="Garbe J."/>
            <person name="Badalamenti J.P."/>
            <person name="Herman A."/>
            <person name="Mangelson H."/>
            <person name="Liachko I."/>
            <person name="Sullivan S."/>
            <person name="Sone E.D."/>
            <person name="Koren S."/>
            <person name="Silverstein K.A.T."/>
            <person name="Beckman K.B."/>
            <person name="Gohl D.M."/>
        </authorList>
    </citation>
    <scope>NUCLEOTIDE SEQUENCE</scope>
    <source>
        <strain evidence="1">Duluth1</strain>
        <tissue evidence="1">Whole animal</tissue>
    </source>
</reference>
<accession>A0A9D4G3J0</accession>
<evidence type="ECO:0000313" key="2">
    <source>
        <dbReference type="Proteomes" id="UP000828390"/>
    </source>
</evidence>
<gene>
    <name evidence="1" type="ORF">DPMN_138031</name>
</gene>
<dbReference type="Proteomes" id="UP000828390">
    <property type="component" value="Unassembled WGS sequence"/>
</dbReference>
<dbReference type="EMBL" id="JAIWYP010000006">
    <property type="protein sequence ID" value="KAH3809656.1"/>
    <property type="molecule type" value="Genomic_DNA"/>
</dbReference>
<organism evidence="1 2">
    <name type="scientific">Dreissena polymorpha</name>
    <name type="common">Zebra mussel</name>
    <name type="synonym">Mytilus polymorpha</name>
    <dbReference type="NCBI Taxonomy" id="45954"/>
    <lineage>
        <taxon>Eukaryota</taxon>
        <taxon>Metazoa</taxon>
        <taxon>Spiralia</taxon>
        <taxon>Lophotrochozoa</taxon>
        <taxon>Mollusca</taxon>
        <taxon>Bivalvia</taxon>
        <taxon>Autobranchia</taxon>
        <taxon>Heteroconchia</taxon>
        <taxon>Euheterodonta</taxon>
        <taxon>Imparidentia</taxon>
        <taxon>Neoheterodontei</taxon>
        <taxon>Myida</taxon>
        <taxon>Dreissenoidea</taxon>
        <taxon>Dreissenidae</taxon>
        <taxon>Dreissena</taxon>
    </lineage>
</organism>
<proteinExistence type="predicted"/>
<evidence type="ECO:0000313" key="1">
    <source>
        <dbReference type="EMBL" id="KAH3809656.1"/>
    </source>
</evidence>
<keyword evidence="2" id="KW-1185">Reference proteome</keyword>
<reference evidence="1" key="2">
    <citation type="submission" date="2020-11" db="EMBL/GenBank/DDBJ databases">
        <authorList>
            <person name="McCartney M.A."/>
            <person name="Auch B."/>
            <person name="Kono T."/>
            <person name="Mallez S."/>
            <person name="Becker A."/>
            <person name="Gohl D.M."/>
            <person name="Silverstein K.A.T."/>
            <person name="Koren S."/>
            <person name="Bechman K.B."/>
            <person name="Herman A."/>
            <person name="Abrahante J.E."/>
            <person name="Garbe J."/>
        </authorList>
    </citation>
    <scope>NUCLEOTIDE SEQUENCE</scope>
    <source>
        <strain evidence="1">Duluth1</strain>
        <tissue evidence="1">Whole animal</tissue>
    </source>
</reference>
<protein>
    <submittedName>
        <fullName evidence="1">Uncharacterized protein</fullName>
    </submittedName>
</protein>